<dbReference type="EMBL" id="VSSQ01020855">
    <property type="protein sequence ID" value="MPM66042.1"/>
    <property type="molecule type" value="Genomic_DNA"/>
</dbReference>
<evidence type="ECO:0000313" key="1">
    <source>
        <dbReference type="EMBL" id="MPM66042.1"/>
    </source>
</evidence>
<sequence>MNVRPVWNDVFANSSDQTLDSYFNHLGMQFFDLYKHLEYQAEPIRFCLTLTQQQAFNTYFSQTQNQYLCLYGANYLSTVRRLGLITFRMAMILTTLRIMDDGNICSPLVCRDNDFNTALSMVKILVQHAAQVFQQLPSEAVTTAPKNQKQQFLDELPKEFCRKDYLTIANKLGIPDKTAEKHIKRFATSCLINHYAHDKYKKQ</sequence>
<name>A0A645BLI3_9ZZZZ</name>
<accession>A0A645BLI3</accession>
<dbReference type="AlphaFoldDB" id="A0A645BLI3"/>
<comment type="caution">
    <text evidence="1">The sequence shown here is derived from an EMBL/GenBank/DDBJ whole genome shotgun (WGS) entry which is preliminary data.</text>
</comment>
<proteinExistence type="predicted"/>
<dbReference type="Pfam" id="PF13148">
    <property type="entry name" value="DUF3987"/>
    <property type="match status" value="1"/>
</dbReference>
<protein>
    <submittedName>
        <fullName evidence="1">Uncharacterized protein</fullName>
    </submittedName>
</protein>
<gene>
    <name evidence="1" type="ORF">SDC9_112946</name>
</gene>
<organism evidence="1">
    <name type="scientific">bioreactor metagenome</name>
    <dbReference type="NCBI Taxonomy" id="1076179"/>
    <lineage>
        <taxon>unclassified sequences</taxon>
        <taxon>metagenomes</taxon>
        <taxon>ecological metagenomes</taxon>
    </lineage>
</organism>
<dbReference type="InterPro" id="IPR025048">
    <property type="entry name" value="DUF3987"/>
</dbReference>
<reference evidence="1" key="1">
    <citation type="submission" date="2019-08" db="EMBL/GenBank/DDBJ databases">
        <authorList>
            <person name="Kucharzyk K."/>
            <person name="Murdoch R.W."/>
            <person name="Higgins S."/>
            <person name="Loffler F."/>
        </authorList>
    </citation>
    <scope>NUCLEOTIDE SEQUENCE</scope>
</reference>